<organism evidence="5 6">
    <name type="scientific">Muiribacterium halophilum</name>
    <dbReference type="NCBI Taxonomy" id="2053465"/>
    <lineage>
        <taxon>Bacteria</taxon>
        <taxon>Candidatus Muiribacteriota</taxon>
        <taxon>Candidatus Muiribacteriia</taxon>
        <taxon>Candidatus Muiribacteriales</taxon>
        <taxon>Candidatus Muiribacteriaceae</taxon>
        <taxon>Candidatus Muiribacterium</taxon>
    </lineage>
</organism>
<dbReference type="InterPro" id="IPR016166">
    <property type="entry name" value="FAD-bd_PCMH"/>
</dbReference>
<dbReference type="EMBL" id="PKTG01000107">
    <property type="protein sequence ID" value="PLX16726.1"/>
    <property type="molecule type" value="Genomic_DNA"/>
</dbReference>
<dbReference type="AlphaFoldDB" id="A0A2N5ZDH5"/>
<protein>
    <recommendedName>
        <fullName evidence="4">FAD-binding PCMH-type domain-containing protein</fullName>
    </recommendedName>
</protein>
<proteinExistence type="predicted"/>
<dbReference type="InterPro" id="IPR036318">
    <property type="entry name" value="FAD-bd_PCMH-like_sf"/>
</dbReference>
<dbReference type="Proteomes" id="UP000234857">
    <property type="component" value="Unassembled WGS sequence"/>
</dbReference>
<dbReference type="SMART" id="SM01092">
    <property type="entry name" value="CO_deh_flav_C"/>
    <property type="match status" value="1"/>
</dbReference>
<dbReference type="Pfam" id="PF00941">
    <property type="entry name" value="FAD_binding_5"/>
    <property type="match status" value="1"/>
</dbReference>
<sequence length="285" mass="31492">MLNENLIFKKANDMSDIFTYLKEGHLPFSGGTDVLIKLKEGFLKNNKVVYIGDVPQLRGISIVNDKVVIGSAEKITNIIEFFEEKNIFPALKNALLTIGSVQIRNQATLGGNLGNCSPVADSIPMLMCLDAVVNLVSSENKRKLPLVDFPKGVCQNALLTGEIIHSIEIPLSESKNIQFYRKFGQRKEVAIQKCSVGAYIEIEKDIVKDARIAIGAVYTRALRVDDAESYLNGKSLSEDVIKEAATLISAASKPITDIRSDEEYRKVMVGNGFYEEMLKAVKSEK</sequence>
<evidence type="ECO:0000313" key="6">
    <source>
        <dbReference type="Proteomes" id="UP000234857"/>
    </source>
</evidence>
<dbReference type="InterPro" id="IPR002346">
    <property type="entry name" value="Mopterin_DH_FAD-bd"/>
</dbReference>
<dbReference type="InterPro" id="IPR051312">
    <property type="entry name" value="Diverse_Substr_Oxidored"/>
</dbReference>
<dbReference type="SUPFAM" id="SSF56176">
    <property type="entry name" value="FAD-binding/transporter-associated domain-like"/>
    <property type="match status" value="1"/>
</dbReference>
<dbReference type="PROSITE" id="PS51387">
    <property type="entry name" value="FAD_PCMH"/>
    <property type="match status" value="1"/>
</dbReference>
<reference evidence="5 6" key="1">
    <citation type="submission" date="2017-11" db="EMBL/GenBank/DDBJ databases">
        <title>Genome-resolved metagenomics identifies genetic mobility, metabolic interactions, and unexpected diversity in perchlorate-reducing communities.</title>
        <authorList>
            <person name="Barnum T.P."/>
            <person name="Figueroa I.A."/>
            <person name="Carlstrom C.I."/>
            <person name="Lucas L.N."/>
            <person name="Engelbrektson A.L."/>
            <person name="Coates J.D."/>
        </authorList>
    </citation>
    <scope>NUCLEOTIDE SEQUENCE [LARGE SCALE GENOMIC DNA]</scope>
    <source>
        <strain evidence="5">BM706</strain>
    </source>
</reference>
<name>A0A2N5ZDH5_MUIH1</name>
<evidence type="ECO:0000313" key="5">
    <source>
        <dbReference type="EMBL" id="PLX16726.1"/>
    </source>
</evidence>
<dbReference type="SUPFAM" id="SSF55447">
    <property type="entry name" value="CO dehydrogenase flavoprotein C-terminal domain-like"/>
    <property type="match status" value="1"/>
</dbReference>
<keyword evidence="2" id="KW-0274">FAD</keyword>
<comment type="caution">
    <text evidence="5">The sequence shown here is derived from an EMBL/GenBank/DDBJ whole genome shotgun (WGS) entry which is preliminary data.</text>
</comment>
<keyword evidence="1" id="KW-0285">Flavoprotein</keyword>
<evidence type="ECO:0000256" key="3">
    <source>
        <dbReference type="ARBA" id="ARBA00023002"/>
    </source>
</evidence>
<dbReference type="GO" id="GO:0071949">
    <property type="term" value="F:FAD binding"/>
    <property type="evidence" value="ECO:0007669"/>
    <property type="project" value="InterPro"/>
</dbReference>
<keyword evidence="3" id="KW-0560">Oxidoreductase</keyword>
<dbReference type="GO" id="GO:0016491">
    <property type="term" value="F:oxidoreductase activity"/>
    <property type="evidence" value="ECO:0007669"/>
    <property type="project" value="UniProtKB-KW"/>
</dbReference>
<dbReference type="Pfam" id="PF03450">
    <property type="entry name" value="CO_deh_flav_C"/>
    <property type="match status" value="1"/>
</dbReference>
<dbReference type="PANTHER" id="PTHR42659">
    <property type="entry name" value="XANTHINE DEHYDROGENASE SUBUNIT C-RELATED"/>
    <property type="match status" value="1"/>
</dbReference>
<dbReference type="PANTHER" id="PTHR42659:SF2">
    <property type="entry name" value="XANTHINE DEHYDROGENASE SUBUNIT C-RELATED"/>
    <property type="match status" value="1"/>
</dbReference>
<evidence type="ECO:0000259" key="4">
    <source>
        <dbReference type="PROSITE" id="PS51387"/>
    </source>
</evidence>
<dbReference type="Gene3D" id="3.30.465.10">
    <property type="match status" value="1"/>
</dbReference>
<dbReference type="InterPro" id="IPR016169">
    <property type="entry name" value="FAD-bd_PCMH_sub2"/>
</dbReference>
<dbReference type="Gene3D" id="3.30.390.50">
    <property type="entry name" value="CO dehydrogenase flavoprotein, C-terminal domain"/>
    <property type="match status" value="1"/>
</dbReference>
<evidence type="ECO:0000256" key="2">
    <source>
        <dbReference type="ARBA" id="ARBA00022827"/>
    </source>
</evidence>
<gene>
    <name evidence="5" type="ORF">C0601_09625</name>
</gene>
<feature type="domain" description="FAD-binding PCMH-type" evidence="4">
    <location>
        <begin position="1"/>
        <end position="174"/>
    </location>
</feature>
<dbReference type="InterPro" id="IPR005107">
    <property type="entry name" value="CO_DH_flav_C"/>
</dbReference>
<dbReference type="InterPro" id="IPR036683">
    <property type="entry name" value="CO_DH_flav_C_dom_sf"/>
</dbReference>
<evidence type="ECO:0000256" key="1">
    <source>
        <dbReference type="ARBA" id="ARBA00022630"/>
    </source>
</evidence>
<accession>A0A2N5ZDH5</accession>